<evidence type="ECO:0000259" key="8">
    <source>
        <dbReference type="PROSITE" id="PS50089"/>
    </source>
</evidence>
<dbReference type="Pfam" id="PF04536">
    <property type="entry name" value="TPM_phosphatase"/>
    <property type="match status" value="1"/>
</dbReference>
<feature type="region of interest" description="Disordered" evidence="5">
    <location>
        <begin position="277"/>
        <end position="311"/>
    </location>
</feature>
<dbReference type="GO" id="GO:0008270">
    <property type="term" value="F:zinc ion binding"/>
    <property type="evidence" value="ECO:0007669"/>
    <property type="project" value="UniProtKB-KW"/>
</dbReference>
<dbReference type="PANTHER" id="PTHR33748:SF5">
    <property type="entry name" value="GROUND-LIKE DOMAIN-CONTAINING PROTEIN"/>
    <property type="match status" value="1"/>
</dbReference>
<feature type="chain" id="PRO_5030523667" description="RING-type domain-containing protein" evidence="7">
    <location>
        <begin position="21"/>
        <end position="461"/>
    </location>
</feature>
<dbReference type="InterPro" id="IPR013083">
    <property type="entry name" value="Znf_RING/FYVE/PHD"/>
</dbReference>
<keyword evidence="3" id="KW-0862">Zinc</keyword>
<sequence>MKRTGFSFVCICVFWSAVFCVYQNQLVVGADERAWIPDELPRNPEACGRPGVKSSWICDPDQILDKENADTIEGILDMIVHGKVPFTKSICGNRLVGVEVAVVLVQKMRTTLEDKQLAAEKFAKAVHDSWGVGDSQCNLGALLFLSVSDRVVYISTGRGTQKMLTDGKVQSIIHSMRPLLRKQNYGEAIQKAVTSIGRVVSGQKVEPTASSKLLEFLPSVLFLSIFGMLAISSWFSQRKQREQYRRCMAQLSRLDEDRAQARANTYQQRSCPICMEDFDSSKPADKSTKKPVSTETTPETTAKAPSNAEPTRAVRTLRCGHKFCKSCIESWVTSSSKMDCPVCREPLNGRPDSNNSGSAGPSESSESSSGAEPGVYQRRYDSELNFRLARLRYMYPRFITPTLLSRWRNNSYRDAFADDVAFLALDPVVLARANRSGEEGSSRRSFGGGSSRGGGGGGGSW</sequence>
<dbReference type="SMART" id="SM00184">
    <property type="entry name" value="RING"/>
    <property type="match status" value="1"/>
</dbReference>
<keyword evidence="6" id="KW-0812">Transmembrane</keyword>
<dbReference type="InterPro" id="IPR001841">
    <property type="entry name" value="Znf_RING"/>
</dbReference>
<feature type="domain" description="RING-type" evidence="8">
    <location>
        <begin position="271"/>
        <end position="344"/>
    </location>
</feature>
<feature type="compositionally biased region" description="Low complexity" evidence="5">
    <location>
        <begin position="353"/>
        <end position="374"/>
    </location>
</feature>
<reference evidence="9" key="1">
    <citation type="submission" date="2021-01" db="EMBL/GenBank/DDBJ databases">
        <authorList>
            <person name="Corre E."/>
            <person name="Pelletier E."/>
            <person name="Niang G."/>
            <person name="Scheremetjew M."/>
            <person name="Finn R."/>
            <person name="Kale V."/>
            <person name="Holt S."/>
            <person name="Cochrane G."/>
            <person name="Meng A."/>
            <person name="Brown T."/>
            <person name="Cohen L."/>
        </authorList>
    </citation>
    <scope>NUCLEOTIDE SEQUENCE</scope>
    <source>
        <strain evidence="9">CCMP3278</strain>
    </source>
</reference>
<feature type="region of interest" description="Disordered" evidence="5">
    <location>
        <begin position="434"/>
        <end position="461"/>
    </location>
</feature>
<name>A0A7S1ERD4_9RHOD</name>
<dbReference type="GO" id="GO:0016020">
    <property type="term" value="C:membrane"/>
    <property type="evidence" value="ECO:0007669"/>
    <property type="project" value="TreeGrafter"/>
</dbReference>
<keyword evidence="1" id="KW-0479">Metal-binding</keyword>
<gene>
    <name evidence="9" type="ORF">TOLI1172_LOCUS3521</name>
</gene>
<feature type="compositionally biased region" description="Gly residues" evidence="5">
    <location>
        <begin position="446"/>
        <end position="461"/>
    </location>
</feature>
<evidence type="ECO:0000256" key="2">
    <source>
        <dbReference type="ARBA" id="ARBA00022771"/>
    </source>
</evidence>
<evidence type="ECO:0000256" key="5">
    <source>
        <dbReference type="SAM" id="MobiDB-lite"/>
    </source>
</evidence>
<accession>A0A7S1ERD4</accession>
<dbReference type="SUPFAM" id="SSF57850">
    <property type="entry name" value="RING/U-box"/>
    <property type="match status" value="1"/>
</dbReference>
<keyword evidence="6" id="KW-0472">Membrane</keyword>
<protein>
    <recommendedName>
        <fullName evidence="8">RING-type domain-containing protein</fullName>
    </recommendedName>
</protein>
<dbReference type="PROSITE" id="PS50089">
    <property type="entry name" value="ZF_RING_2"/>
    <property type="match status" value="1"/>
</dbReference>
<dbReference type="PROSITE" id="PS00518">
    <property type="entry name" value="ZF_RING_1"/>
    <property type="match status" value="1"/>
</dbReference>
<dbReference type="InterPro" id="IPR018957">
    <property type="entry name" value="Znf_C3HC4_RING-type"/>
</dbReference>
<proteinExistence type="predicted"/>
<dbReference type="Gene3D" id="3.30.40.10">
    <property type="entry name" value="Zinc/RING finger domain, C3HC4 (zinc finger)"/>
    <property type="match status" value="1"/>
</dbReference>
<dbReference type="EMBL" id="HBFP01004947">
    <property type="protein sequence ID" value="CAD8819132.1"/>
    <property type="molecule type" value="Transcribed_RNA"/>
</dbReference>
<dbReference type="Pfam" id="PF00097">
    <property type="entry name" value="zf-C3HC4"/>
    <property type="match status" value="1"/>
</dbReference>
<dbReference type="PANTHER" id="PTHR33748">
    <property type="entry name" value="PROTEIN CBG04600"/>
    <property type="match status" value="1"/>
</dbReference>
<keyword evidence="2 4" id="KW-0863">Zinc-finger</keyword>
<evidence type="ECO:0000256" key="3">
    <source>
        <dbReference type="ARBA" id="ARBA00022833"/>
    </source>
</evidence>
<dbReference type="InterPro" id="IPR017907">
    <property type="entry name" value="Znf_RING_CS"/>
</dbReference>
<keyword evidence="6" id="KW-1133">Transmembrane helix</keyword>
<dbReference type="Gene3D" id="3.10.310.50">
    <property type="match status" value="1"/>
</dbReference>
<dbReference type="InterPro" id="IPR007621">
    <property type="entry name" value="TPM_dom"/>
</dbReference>
<evidence type="ECO:0000313" key="9">
    <source>
        <dbReference type="EMBL" id="CAD8819132.1"/>
    </source>
</evidence>
<organism evidence="9">
    <name type="scientific">Timspurckia oligopyrenoides</name>
    <dbReference type="NCBI Taxonomy" id="708627"/>
    <lineage>
        <taxon>Eukaryota</taxon>
        <taxon>Rhodophyta</taxon>
        <taxon>Bangiophyceae</taxon>
        <taxon>Porphyridiales</taxon>
        <taxon>Porphyridiaceae</taxon>
        <taxon>Timspurckia</taxon>
    </lineage>
</organism>
<feature type="signal peptide" evidence="7">
    <location>
        <begin position="1"/>
        <end position="20"/>
    </location>
</feature>
<feature type="compositionally biased region" description="Low complexity" evidence="5">
    <location>
        <begin position="290"/>
        <end position="306"/>
    </location>
</feature>
<dbReference type="AlphaFoldDB" id="A0A7S1ERD4"/>
<evidence type="ECO:0000256" key="6">
    <source>
        <dbReference type="SAM" id="Phobius"/>
    </source>
</evidence>
<feature type="transmembrane region" description="Helical" evidence="6">
    <location>
        <begin position="216"/>
        <end position="236"/>
    </location>
</feature>
<feature type="compositionally biased region" description="Basic and acidic residues" evidence="5">
    <location>
        <begin position="279"/>
        <end position="288"/>
    </location>
</feature>
<feature type="region of interest" description="Disordered" evidence="5">
    <location>
        <begin position="347"/>
        <end position="376"/>
    </location>
</feature>
<evidence type="ECO:0000256" key="7">
    <source>
        <dbReference type="SAM" id="SignalP"/>
    </source>
</evidence>
<keyword evidence="7" id="KW-0732">Signal</keyword>
<evidence type="ECO:0000256" key="4">
    <source>
        <dbReference type="PROSITE-ProRule" id="PRU00175"/>
    </source>
</evidence>
<evidence type="ECO:0000256" key="1">
    <source>
        <dbReference type="ARBA" id="ARBA00022723"/>
    </source>
</evidence>